<accession>A0A7T8H2X2</accession>
<proteinExistence type="predicted"/>
<organism evidence="1 2">
    <name type="scientific">Caligus rogercresseyi</name>
    <name type="common">Sea louse</name>
    <dbReference type="NCBI Taxonomy" id="217165"/>
    <lineage>
        <taxon>Eukaryota</taxon>
        <taxon>Metazoa</taxon>
        <taxon>Ecdysozoa</taxon>
        <taxon>Arthropoda</taxon>
        <taxon>Crustacea</taxon>
        <taxon>Multicrustacea</taxon>
        <taxon>Hexanauplia</taxon>
        <taxon>Copepoda</taxon>
        <taxon>Siphonostomatoida</taxon>
        <taxon>Caligidae</taxon>
        <taxon>Caligus</taxon>
    </lineage>
</organism>
<protein>
    <submittedName>
        <fullName evidence="1">Uncharacterized protein</fullName>
    </submittedName>
</protein>
<name>A0A7T8H2X2_CALRO</name>
<feature type="non-terminal residue" evidence="1">
    <location>
        <position position="50"/>
    </location>
</feature>
<reference evidence="2" key="1">
    <citation type="submission" date="2021-01" db="EMBL/GenBank/DDBJ databases">
        <title>Caligus Genome Assembly.</title>
        <authorList>
            <person name="Gallardo-Escarate C."/>
        </authorList>
    </citation>
    <scope>NUCLEOTIDE SEQUENCE [LARGE SCALE GENOMIC DNA]</scope>
</reference>
<evidence type="ECO:0000313" key="2">
    <source>
        <dbReference type="Proteomes" id="UP000595437"/>
    </source>
</evidence>
<sequence length="50" mass="5736">MSPNRLSNDINLLTGFNLGVPNLGYAERLYSLHKRVARLEIFYRGVAKEK</sequence>
<keyword evidence="2" id="KW-1185">Reference proteome</keyword>
<dbReference type="Proteomes" id="UP000595437">
    <property type="component" value="Chromosome 11"/>
</dbReference>
<gene>
    <name evidence="1" type="ORF">FKW44_016731</name>
</gene>
<evidence type="ECO:0000313" key="1">
    <source>
        <dbReference type="EMBL" id="QQP42156.1"/>
    </source>
</evidence>
<dbReference type="AlphaFoldDB" id="A0A7T8H2X2"/>
<dbReference type="EMBL" id="CP045900">
    <property type="protein sequence ID" value="QQP42156.1"/>
    <property type="molecule type" value="Genomic_DNA"/>
</dbReference>